<evidence type="ECO:0000256" key="1">
    <source>
        <dbReference type="ARBA" id="ARBA00010641"/>
    </source>
</evidence>
<dbReference type="InterPro" id="IPR013249">
    <property type="entry name" value="RNA_pol_sigma70_r4_t2"/>
</dbReference>
<evidence type="ECO:0000256" key="3">
    <source>
        <dbReference type="ARBA" id="ARBA00023082"/>
    </source>
</evidence>
<comment type="similarity">
    <text evidence="1">Belongs to the sigma-70 factor family. ECF subfamily.</text>
</comment>
<dbReference type="NCBIfam" id="TIGR02937">
    <property type="entry name" value="sigma70-ECF"/>
    <property type="match status" value="1"/>
</dbReference>
<evidence type="ECO:0000256" key="4">
    <source>
        <dbReference type="ARBA" id="ARBA00023125"/>
    </source>
</evidence>
<evidence type="ECO:0000313" key="9">
    <source>
        <dbReference type="Proteomes" id="UP000248764"/>
    </source>
</evidence>
<dbReference type="InterPro" id="IPR014325">
    <property type="entry name" value="RNA_pol_sigma-E_actinobac"/>
</dbReference>
<dbReference type="Gene3D" id="1.10.10.10">
    <property type="entry name" value="Winged helix-like DNA-binding domain superfamily/Winged helix DNA-binding domain"/>
    <property type="match status" value="1"/>
</dbReference>
<keyword evidence="5" id="KW-0804">Transcription</keyword>
<evidence type="ECO:0000256" key="5">
    <source>
        <dbReference type="ARBA" id="ARBA00023163"/>
    </source>
</evidence>
<gene>
    <name evidence="8" type="ORF">C1I92_18835</name>
</gene>
<dbReference type="Gene3D" id="1.10.1740.10">
    <property type="match status" value="1"/>
</dbReference>
<proteinExistence type="inferred from homology"/>
<dbReference type="InterPro" id="IPR014284">
    <property type="entry name" value="RNA_pol_sigma-70_dom"/>
</dbReference>
<dbReference type="Pfam" id="PF08281">
    <property type="entry name" value="Sigma70_r4_2"/>
    <property type="match status" value="1"/>
</dbReference>
<keyword evidence="2" id="KW-0805">Transcription regulation</keyword>
<dbReference type="PANTHER" id="PTHR43133">
    <property type="entry name" value="RNA POLYMERASE ECF-TYPE SIGMA FACTO"/>
    <property type="match status" value="1"/>
</dbReference>
<dbReference type="GO" id="GO:0003677">
    <property type="term" value="F:DNA binding"/>
    <property type="evidence" value="ECO:0007669"/>
    <property type="project" value="UniProtKB-KW"/>
</dbReference>
<feature type="domain" description="RNA polymerase sigma factor 70 region 4 type 2" evidence="7">
    <location>
        <begin position="101"/>
        <end position="152"/>
    </location>
</feature>
<dbReference type="GO" id="GO:0006352">
    <property type="term" value="P:DNA-templated transcription initiation"/>
    <property type="evidence" value="ECO:0007669"/>
    <property type="project" value="InterPro"/>
</dbReference>
<dbReference type="InterPro" id="IPR007627">
    <property type="entry name" value="RNA_pol_sigma70_r2"/>
</dbReference>
<dbReference type="InterPro" id="IPR039425">
    <property type="entry name" value="RNA_pol_sigma-70-like"/>
</dbReference>
<feature type="domain" description="RNA polymerase sigma-70 region 2" evidence="6">
    <location>
        <begin position="16"/>
        <end position="75"/>
    </location>
</feature>
<comment type="caution">
    <text evidence="8">The sequence shown here is derived from an EMBL/GenBank/DDBJ whole genome shotgun (WGS) entry which is preliminary data.</text>
</comment>
<dbReference type="InterPro" id="IPR013324">
    <property type="entry name" value="RNA_pol_sigma_r3/r4-like"/>
</dbReference>
<evidence type="ECO:0000256" key="2">
    <source>
        <dbReference type="ARBA" id="ARBA00023015"/>
    </source>
</evidence>
<organism evidence="8 9">
    <name type="scientific">Jiangella anatolica</name>
    <dbReference type="NCBI Taxonomy" id="2670374"/>
    <lineage>
        <taxon>Bacteria</taxon>
        <taxon>Bacillati</taxon>
        <taxon>Actinomycetota</taxon>
        <taxon>Actinomycetes</taxon>
        <taxon>Jiangellales</taxon>
        <taxon>Jiangellaceae</taxon>
        <taxon>Jiangella</taxon>
    </lineage>
</organism>
<sequence length="174" mass="19749">MDSRAESEFREFVESRSLALRRTAYALTGDPHLAEDLVQGALVKLVRRWHKVDNPEAYVRRTIYHDHASRWRRRKVVREDTVAVPPERSVRDGVGQVDDRLDLRRALLRLTARQRAVLVLRFYEDLPEREVAEIMGCSVGTVRSQTARALARVRVLAPELAAGAALPTPEEASA</sequence>
<keyword evidence="4" id="KW-0238">DNA-binding</keyword>
<dbReference type="SUPFAM" id="SSF88946">
    <property type="entry name" value="Sigma2 domain of RNA polymerase sigma factors"/>
    <property type="match status" value="1"/>
</dbReference>
<evidence type="ECO:0000313" key="8">
    <source>
        <dbReference type="EMBL" id="PZF81986.1"/>
    </source>
</evidence>
<dbReference type="AlphaFoldDB" id="A0A2W2C899"/>
<dbReference type="GO" id="GO:0016987">
    <property type="term" value="F:sigma factor activity"/>
    <property type="evidence" value="ECO:0007669"/>
    <property type="project" value="UniProtKB-KW"/>
</dbReference>
<dbReference type="CDD" id="cd06171">
    <property type="entry name" value="Sigma70_r4"/>
    <property type="match status" value="1"/>
</dbReference>
<reference evidence="8 9" key="1">
    <citation type="submission" date="2018-01" db="EMBL/GenBank/DDBJ databases">
        <title>Draft genome sequence of Jiangella sp. GTF31.</title>
        <authorList>
            <person name="Sahin N."/>
            <person name="Ay H."/>
            <person name="Saygin H."/>
        </authorList>
    </citation>
    <scope>NUCLEOTIDE SEQUENCE [LARGE SCALE GENOMIC DNA]</scope>
    <source>
        <strain evidence="8 9">GTF31</strain>
    </source>
</reference>
<dbReference type="NCBIfam" id="TIGR02983">
    <property type="entry name" value="SigE-fam_strep"/>
    <property type="match status" value="1"/>
</dbReference>
<dbReference type="Proteomes" id="UP000248764">
    <property type="component" value="Unassembled WGS sequence"/>
</dbReference>
<name>A0A2W2C899_9ACTN</name>
<dbReference type="PANTHER" id="PTHR43133:SF50">
    <property type="entry name" value="ECF RNA POLYMERASE SIGMA FACTOR SIGM"/>
    <property type="match status" value="1"/>
</dbReference>
<keyword evidence="9" id="KW-1185">Reference proteome</keyword>
<dbReference type="InterPro" id="IPR013325">
    <property type="entry name" value="RNA_pol_sigma_r2"/>
</dbReference>
<dbReference type="EMBL" id="POTW01000047">
    <property type="protein sequence ID" value="PZF81986.1"/>
    <property type="molecule type" value="Genomic_DNA"/>
</dbReference>
<accession>A0A2W2C899</accession>
<protein>
    <submittedName>
        <fullName evidence="8">SigE family RNA polymerase sigma factor</fullName>
    </submittedName>
</protein>
<keyword evidence="3" id="KW-0731">Sigma factor</keyword>
<dbReference type="InterPro" id="IPR036388">
    <property type="entry name" value="WH-like_DNA-bd_sf"/>
</dbReference>
<evidence type="ECO:0000259" key="7">
    <source>
        <dbReference type="Pfam" id="PF08281"/>
    </source>
</evidence>
<dbReference type="RefSeq" id="WP_111256193.1">
    <property type="nucleotide sequence ID" value="NZ_POTW01000047.1"/>
</dbReference>
<dbReference type="SUPFAM" id="SSF88659">
    <property type="entry name" value="Sigma3 and sigma4 domains of RNA polymerase sigma factors"/>
    <property type="match status" value="1"/>
</dbReference>
<evidence type="ECO:0000259" key="6">
    <source>
        <dbReference type="Pfam" id="PF04542"/>
    </source>
</evidence>
<dbReference type="Pfam" id="PF04542">
    <property type="entry name" value="Sigma70_r2"/>
    <property type="match status" value="1"/>
</dbReference>